<evidence type="ECO:0000256" key="2">
    <source>
        <dbReference type="ARBA" id="ARBA00022679"/>
    </source>
</evidence>
<dbReference type="GO" id="GO:0009423">
    <property type="term" value="P:chorismate biosynthetic process"/>
    <property type="evidence" value="ECO:0007669"/>
    <property type="project" value="UniProtKB-UniPathway"/>
</dbReference>
<keyword evidence="6" id="KW-1185">Reference proteome</keyword>
<comment type="similarity">
    <text evidence="1 4">Belongs to the class-II DAHP synthase family.</text>
</comment>
<keyword evidence="4" id="KW-0057">Aromatic amino acid biosynthesis</keyword>
<keyword evidence="3" id="KW-0170">Cobalt</keyword>
<dbReference type="EMBL" id="CP023692">
    <property type="protein sequence ID" value="QEV49720.1"/>
    <property type="molecule type" value="Genomic_DNA"/>
</dbReference>
<keyword evidence="2 4" id="KW-0808">Transferase</keyword>
<comment type="catalytic activity">
    <reaction evidence="4">
        <text>D-erythrose 4-phosphate + phosphoenolpyruvate + H2O = 7-phospho-2-dehydro-3-deoxy-D-arabino-heptonate + phosphate</text>
        <dbReference type="Rhea" id="RHEA:14717"/>
        <dbReference type="ChEBI" id="CHEBI:15377"/>
        <dbReference type="ChEBI" id="CHEBI:16897"/>
        <dbReference type="ChEBI" id="CHEBI:43474"/>
        <dbReference type="ChEBI" id="CHEBI:58394"/>
        <dbReference type="ChEBI" id="CHEBI:58702"/>
        <dbReference type="EC" id="2.5.1.54"/>
    </reaction>
</comment>
<feature type="binding site" evidence="3">
    <location>
        <position position="424"/>
    </location>
    <ligand>
        <name>Mn(2+)</name>
        <dbReference type="ChEBI" id="CHEBI:29035"/>
    </ligand>
</feature>
<gene>
    <name evidence="5" type="ORF">CP980_08085</name>
</gene>
<dbReference type="GO" id="GO:0009073">
    <property type="term" value="P:aromatic amino acid family biosynthetic process"/>
    <property type="evidence" value="ECO:0007669"/>
    <property type="project" value="UniProtKB-KW"/>
</dbReference>
<evidence type="ECO:0000313" key="6">
    <source>
        <dbReference type="Proteomes" id="UP000325563"/>
    </source>
</evidence>
<dbReference type="KEGG" id="svn:CP980_08085"/>
<dbReference type="SUPFAM" id="SSF64288">
    <property type="entry name" value="Chorismate lyase-like"/>
    <property type="match status" value="1"/>
</dbReference>
<dbReference type="Gene3D" id="3.40.1410.10">
    <property type="entry name" value="Chorismate lyase-like"/>
    <property type="match status" value="1"/>
</dbReference>
<dbReference type="InterPro" id="IPR013785">
    <property type="entry name" value="Aldolase_TIM"/>
</dbReference>
<dbReference type="GO" id="GO:0008652">
    <property type="term" value="P:amino acid biosynthetic process"/>
    <property type="evidence" value="ECO:0007669"/>
    <property type="project" value="UniProtKB-KW"/>
</dbReference>
<reference evidence="5 6" key="1">
    <citation type="submission" date="2017-09" db="EMBL/GenBank/DDBJ databases">
        <authorList>
            <person name="Lee N."/>
            <person name="Cho B.-K."/>
        </authorList>
    </citation>
    <scope>NUCLEOTIDE SEQUENCE [LARGE SCALE GENOMIC DNA]</scope>
    <source>
        <strain evidence="5 6">ATCC 27476</strain>
    </source>
</reference>
<feature type="binding site" evidence="3">
    <location>
        <position position="236"/>
    </location>
    <ligand>
        <name>phosphoenolpyruvate</name>
        <dbReference type="ChEBI" id="CHEBI:58702"/>
    </ligand>
</feature>
<evidence type="ECO:0000256" key="3">
    <source>
        <dbReference type="PIRSR" id="PIRSR602480-1"/>
    </source>
</evidence>
<feature type="binding site" evidence="3">
    <location>
        <position position="197"/>
    </location>
    <ligand>
        <name>Mn(2+)</name>
        <dbReference type="ChEBI" id="CHEBI:29035"/>
    </ligand>
</feature>
<dbReference type="UniPathway" id="UPA00053">
    <property type="reaction ID" value="UER00084"/>
</dbReference>
<dbReference type="Proteomes" id="UP000325563">
    <property type="component" value="Chromosome"/>
</dbReference>
<dbReference type="Gene3D" id="3.20.20.70">
    <property type="entry name" value="Aldolase class I"/>
    <property type="match status" value="1"/>
</dbReference>
<name>A0A5J6JFK5_STRVI</name>
<dbReference type="AlphaFoldDB" id="A0A5J6JFK5"/>
<keyword evidence="4" id="KW-0028">Amino-acid biosynthesis</keyword>
<feature type="binding site" evidence="3">
    <location>
        <position position="361"/>
    </location>
    <ligand>
        <name>phosphoenolpyruvate</name>
        <dbReference type="ChEBI" id="CHEBI:58702"/>
    </ligand>
</feature>
<sequence>MDSPLSAEVLPGPDPATLRASGHLTDVFGPGPHPDLRIRRSRLRDRTGAVVSENLITFRRADAAHVIPGGDTPFGLHTRSLGLYERRRILATGLTVERFGLLPVGSPGRVYEIAFSNHVTVLVHEVFNPRFVTTTTEAGTGPSAGLPDHQPRWPDLRETAHVRRVLAHADPLVPMPEARALRTELAGPSFLLQGGDCAETFADNTPRSVRNRVDVLRAMAERIAGGSGARVVTVGRIAGQYAKPRSSSVERRGGTSLPSYLGDAVNAAAFTEAGRVPDPKNLLRAYRESAKTLSFLAGSGIYTSHEALLLDYELPQVRTSPVDGARWAHSGHMLWIGERTRSLSGPHIGFASGIANPIAVKIGPGCTPDELLALHAVLNPDNVPGRLTFVLRMGRALAYERARELLTAASTVGLADRFVSDPMHGNGVTSPGGIKTRTMRAIEEELRGFFTACRETGTPPGGVHLELSGDDVTECVDVDIDDTWLGRRYHTSCDPRLNPSQSLHLADLIATLLVTTTPALSLTA</sequence>
<dbReference type="Pfam" id="PF01474">
    <property type="entry name" value="DAHP_synth_2"/>
    <property type="match status" value="2"/>
</dbReference>
<comment type="pathway">
    <text evidence="4">Metabolic intermediate biosynthesis; chorismate biosynthesis; chorismate from D-erythrose 4-phosphate and phosphoenolpyruvate: step 1/7.</text>
</comment>
<dbReference type="SUPFAM" id="SSF51569">
    <property type="entry name" value="Aldolase"/>
    <property type="match status" value="1"/>
</dbReference>
<evidence type="ECO:0000256" key="1">
    <source>
        <dbReference type="ARBA" id="ARBA00008911"/>
    </source>
</evidence>
<accession>A0A5J6JFK5</accession>
<dbReference type="PANTHER" id="PTHR21337:SF0">
    <property type="entry name" value="PHOSPHO-2-DEHYDRO-3-DEOXYHEPTONATE ALDOLASE"/>
    <property type="match status" value="1"/>
</dbReference>
<dbReference type="InterPro" id="IPR028978">
    <property type="entry name" value="Chorismate_lyase_/UTRA_dom_sf"/>
</dbReference>
<feature type="binding site" evidence="3">
    <location>
        <position position="494"/>
    </location>
    <ligand>
        <name>Mn(2+)</name>
        <dbReference type="ChEBI" id="CHEBI:29035"/>
    </ligand>
</feature>
<keyword evidence="3" id="KW-0464">Manganese</keyword>
<dbReference type="EC" id="2.5.1.54" evidence="4"/>
<protein>
    <recommendedName>
        <fullName evidence="4">Phospho-2-dehydro-3-deoxyheptonate aldolase</fullName>
        <ecNumber evidence="4">2.5.1.54</ecNumber>
    </recommendedName>
</protein>
<evidence type="ECO:0000313" key="5">
    <source>
        <dbReference type="EMBL" id="QEV49720.1"/>
    </source>
</evidence>
<feature type="binding site" evidence="3">
    <location>
        <position position="466"/>
    </location>
    <ligand>
        <name>Mn(2+)</name>
        <dbReference type="ChEBI" id="CHEBI:29035"/>
    </ligand>
</feature>
<feature type="binding site" evidence="3">
    <location>
        <position position="392"/>
    </location>
    <ligand>
        <name>phosphoenolpyruvate</name>
        <dbReference type="ChEBI" id="CHEBI:58702"/>
    </ligand>
</feature>
<dbReference type="InterPro" id="IPR002480">
    <property type="entry name" value="DAHP_synth_2"/>
</dbReference>
<dbReference type="GO" id="GO:0003849">
    <property type="term" value="F:3-deoxy-7-phosphoheptulonate synthase activity"/>
    <property type="evidence" value="ECO:0007669"/>
    <property type="project" value="UniProtKB-EC"/>
</dbReference>
<proteinExistence type="inferred from homology"/>
<dbReference type="PANTHER" id="PTHR21337">
    <property type="entry name" value="PHOSPHO-2-DEHYDRO-3-DEOXYHEPTONATE ALDOLASE 1, 2"/>
    <property type="match status" value="1"/>
</dbReference>
<organism evidence="5 6">
    <name type="scientific">Streptomyces vinaceus</name>
    <dbReference type="NCBI Taxonomy" id="1960"/>
    <lineage>
        <taxon>Bacteria</taxon>
        <taxon>Bacillati</taxon>
        <taxon>Actinomycetota</taxon>
        <taxon>Actinomycetes</taxon>
        <taxon>Kitasatosporales</taxon>
        <taxon>Streptomycetaceae</taxon>
        <taxon>Streptomyces</taxon>
    </lineage>
</organism>
<evidence type="ECO:0000256" key="4">
    <source>
        <dbReference type="RuleBase" id="RU363071"/>
    </source>
</evidence>
<comment type="cofactor">
    <cofactor evidence="3">
        <name>Mn(2+)</name>
        <dbReference type="ChEBI" id="CHEBI:29035"/>
    </cofactor>
    <cofactor evidence="3">
        <name>Co(2+)</name>
        <dbReference type="ChEBI" id="CHEBI:48828"/>
    </cofactor>
    <cofactor evidence="3">
        <name>Cd(2+)</name>
        <dbReference type="ChEBI" id="CHEBI:48775"/>
    </cofactor>
    <text evidence="3">Binds 1 divalent cation per subunit. The enzyme is active with manganese, cobalt or cadmium ions.</text>
</comment>
<feature type="binding site" evidence="3">
    <location>
        <begin position="338"/>
        <end position="339"/>
    </location>
    <ligand>
        <name>phosphoenolpyruvate</name>
        <dbReference type="ChEBI" id="CHEBI:58702"/>
    </ligand>
</feature>
<keyword evidence="3" id="KW-0104">Cadmium</keyword>